<reference evidence="2 3" key="1">
    <citation type="submission" date="2020-08" db="EMBL/GenBank/DDBJ databases">
        <title>Genomic Encyclopedia of Type Strains, Phase IV (KMG-IV): sequencing the most valuable type-strain genomes for metagenomic binning, comparative biology and taxonomic classification.</title>
        <authorList>
            <person name="Goeker M."/>
        </authorList>
    </citation>
    <scope>NUCLEOTIDE SEQUENCE [LARGE SCALE GENOMIC DNA]</scope>
    <source>
        <strain evidence="2 3">DSM 45615</strain>
    </source>
</reference>
<dbReference type="EMBL" id="JACHGN010000009">
    <property type="protein sequence ID" value="MBB5134836.1"/>
    <property type="molecule type" value="Genomic_DNA"/>
</dbReference>
<dbReference type="Proteomes" id="UP000578449">
    <property type="component" value="Unassembled WGS sequence"/>
</dbReference>
<keyword evidence="3" id="KW-1185">Reference proteome</keyword>
<evidence type="ECO:0000256" key="1">
    <source>
        <dbReference type="SAM" id="MobiDB-lite"/>
    </source>
</evidence>
<feature type="compositionally biased region" description="Pro residues" evidence="1">
    <location>
        <begin position="1"/>
        <end position="28"/>
    </location>
</feature>
<feature type="compositionally biased region" description="Low complexity" evidence="1">
    <location>
        <begin position="119"/>
        <end position="135"/>
    </location>
</feature>
<proteinExistence type="predicted"/>
<dbReference type="InterPro" id="IPR045596">
    <property type="entry name" value="DUF6459"/>
</dbReference>
<evidence type="ECO:0000313" key="2">
    <source>
        <dbReference type="EMBL" id="MBB5134836.1"/>
    </source>
</evidence>
<feature type="region of interest" description="Disordered" evidence="1">
    <location>
        <begin position="1"/>
        <end position="155"/>
    </location>
</feature>
<name>A0A840P898_9ACTN</name>
<sequence>MPPAPRPSHTPPQPTTNPHPNLTPPQPTAHPHGNHNPPQPTADRHPSHNPPQSTTGPNPSLTAPPPTDPHPSQTPPRRADAPPIVTPPPATGTPLNLTPPPATGARPSHNPPPGDNAHPRLATSKAAASAGAHPSLAPPPPADPPYDDEGRRPAPTAPVAYVQGALALDAAPPPEPRRHLAAVPDEAGAAGPEIPGERRLRQLGQAFAEVLAGRRPPASVAAHVTDAAYRELVRTGTVIRADGPPFVAAPHVHMPGGDAIEMCLLVHCGDRHRVLAMRLELYGRRWLCTDFETTP</sequence>
<dbReference type="AlphaFoldDB" id="A0A840P898"/>
<feature type="compositionally biased region" description="Pro residues" evidence="1">
    <location>
        <begin position="62"/>
        <end position="74"/>
    </location>
</feature>
<feature type="compositionally biased region" description="Pro residues" evidence="1">
    <location>
        <begin position="84"/>
        <end position="102"/>
    </location>
</feature>
<evidence type="ECO:0000313" key="3">
    <source>
        <dbReference type="Proteomes" id="UP000578449"/>
    </source>
</evidence>
<dbReference type="Pfam" id="PF20060">
    <property type="entry name" value="DUF6459"/>
    <property type="match status" value="1"/>
</dbReference>
<comment type="caution">
    <text evidence="2">The sequence shown here is derived from an EMBL/GenBank/DDBJ whole genome shotgun (WGS) entry which is preliminary data.</text>
</comment>
<dbReference type="RefSeq" id="WP_312925470.1">
    <property type="nucleotide sequence ID" value="NZ_BAABIX010000004.1"/>
</dbReference>
<organism evidence="2 3">
    <name type="scientific">Thermocatellispora tengchongensis</name>
    <dbReference type="NCBI Taxonomy" id="1073253"/>
    <lineage>
        <taxon>Bacteria</taxon>
        <taxon>Bacillati</taxon>
        <taxon>Actinomycetota</taxon>
        <taxon>Actinomycetes</taxon>
        <taxon>Streptosporangiales</taxon>
        <taxon>Streptosporangiaceae</taxon>
        <taxon>Thermocatellispora</taxon>
    </lineage>
</organism>
<protein>
    <submittedName>
        <fullName evidence="2">Uncharacterized protein</fullName>
    </submittedName>
</protein>
<gene>
    <name evidence="2" type="ORF">HNP84_004570</name>
</gene>
<accession>A0A840P898</accession>